<dbReference type="CDD" id="cd03469">
    <property type="entry name" value="Rieske_RO_Alpha_N"/>
    <property type="match status" value="1"/>
</dbReference>
<evidence type="ECO:0000313" key="15">
    <source>
        <dbReference type="Proteomes" id="UP000053259"/>
    </source>
</evidence>
<dbReference type="InterPro" id="IPR017941">
    <property type="entry name" value="Rieske_2Fe-2S"/>
</dbReference>
<gene>
    <name evidence="14" type="ORF">PV09_00672</name>
</gene>
<dbReference type="AlphaFoldDB" id="A0A0D1Y0X1"/>
<dbReference type="GO" id="GO:0005506">
    <property type="term" value="F:iron ion binding"/>
    <property type="evidence" value="ECO:0007669"/>
    <property type="project" value="InterPro"/>
</dbReference>
<dbReference type="InterPro" id="IPR001663">
    <property type="entry name" value="Rng_hydr_dOase-A"/>
</dbReference>
<proteinExistence type="inferred from homology"/>
<feature type="domain" description="Rieske" evidence="13">
    <location>
        <begin position="60"/>
        <end position="134"/>
    </location>
</feature>
<comment type="cofactor">
    <cofactor evidence="1">
        <name>Fe cation</name>
        <dbReference type="ChEBI" id="CHEBI:24875"/>
    </cofactor>
</comment>
<dbReference type="EMBL" id="KN847530">
    <property type="protein sequence ID" value="KIW08731.1"/>
    <property type="molecule type" value="Genomic_DNA"/>
</dbReference>
<evidence type="ECO:0000256" key="2">
    <source>
        <dbReference type="ARBA" id="ARBA00002149"/>
    </source>
</evidence>
<keyword evidence="9" id="KW-0560">Oxidoreductase</keyword>
<evidence type="ECO:0000256" key="10">
    <source>
        <dbReference type="ARBA" id="ARBA00023004"/>
    </source>
</evidence>
<dbReference type="Proteomes" id="UP000053259">
    <property type="component" value="Unassembled WGS sequence"/>
</dbReference>
<comment type="catalytic activity">
    <reaction evidence="12">
        <text>choline + 2 reduced [2Fe-2S]-[ferredoxin] + O2 + 2 H(+) = betaine aldehyde hydrate + 2 oxidized [2Fe-2S]-[ferredoxin] + H2O</text>
        <dbReference type="Rhea" id="RHEA:17769"/>
        <dbReference type="Rhea" id="RHEA-COMP:10000"/>
        <dbReference type="Rhea" id="RHEA-COMP:10001"/>
        <dbReference type="ChEBI" id="CHEBI:15354"/>
        <dbReference type="ChEBI" id="CHEBI:15377"/>
        <dbReference type="ChEBI" id="CHEBI:15378"/>
        <dbReference type="ChEBI" id="CHEBI:15379"/>
        <dbReference type="ChEBI" id="CHEBI:15870"/>
        <dbReference type="ChEBI" id="CHEBI:33737"/>
        <dbReference type="ChEBI" id="CHEBI:33738"/>
        <dbReference type="EC" id="1.14.15.7"/>
    </reaction>
</comment>
<reference evidence="14 15" key="1">
    <citation type="submission" date="2015-01" db="EMBL/GenBank/DDBJ databases">
        <title>The Genome Sequence of Ochroconis gallopava CBS43764.</title>
        <authorList>
            <consortium name="The Broad Institute Genomics Platform"/>
            <person name="Cuomo C."/>
            <person name="de Hoog S."/>
            <person name="Gorbushina A."/>
            <person name="Stielow B."/>
            <person name="Teixiera M."/>
            <person name="Abouelleil A."/>
            <person name="Chapman S.B."/>
            <person name="Priest M."/>
            <person name="Young S.K."/>
            <person name="Wortman J."/>
            <person name="Nusbaum C."/>
            <person name="Birren B."/>
        </authorList>
    </citation>
    <scope>NUCLEOTIDE SEQUENCE [LARGE SCALE GENOMIC DNA]</scope>
    <source>
        <strain evidence="14 15">CBS 43764</strain>
    </source>
</reference>
<keyword evidence="15" id="KW-1185">Reference proteome</keyword>
<dbReference type="PANTHER" id="PTHR43756">
    <property type="entry name" value="CHOLINE MONOOXYGENASE, CHLOROPLASTIC"/>
    <property type="match status" value="1"/>
</dbReference>
<evidence type="ECO:0000256" key="1">
    <source>
        <dbReference type="ARBA" id="ARBA00001962"/>
    </source>
</evidence>
<dbReference type="VEuPathDB" id="FungiDB:PV09_00672"/>
<evidence type="ECO:0000256" key="9">
    <source>
        <dbReference type="ARBA" id="ARBA00023002"/>
    </source>
</evidence>
<dbReference type="UniPathway" id="UPA00529">
    <property type="reaction ID" value="UER00430"/>
</dbReference>
<dbReference type="SUPFAM" id="SSF50022">
    <property type="entry name" value="ISP domain"/>
    <property type="match status" value="1"/>
</dbReference>
<keyword evidence="8" id="KW-0479">Metal-binding</keyword>
<dbReference type="GeneID" id="27308645"/>
<dbReference type="GO" id="GO:0019133">
    <property type="term" value="F:choline monooxygenase activity"/>
    <property type="evidence" value="ECO:0007669"/>
    <property type="project" value="UniProtKB-EC"/>
</dbReference>
<evidence type="ECO:0000256" key="8">
    <source>
        <dbReference type="ARBA" id="ARBA00022723"/>
    </source>
</evidence>
<dbReference type="OrthoDB" id="426882at2759"/>
<comment type="pathway">
    <text evidence="3">Amine and polyamine biosynthesis; betaine biosynthesis via choline pathway; betaine aldehyde from choline (monooxygenase route): step 1/1.</text>
</comment>
<evidence type="ECO:0000256" key="3">
    <source>
        <dbReference type="ARBA" id="ARBA00004866"/>
    </source>
</evidence>
<dbReference type="EC" id="1.14.15.7" evidence="5"/>
<dbReference type="Pfam" id="PF00355">
    <property type="entry name" value="Rieske"/>
    <property type="match status" value="1"/>
</dbReference>
<evidence type="ECO:0000256" key="11">
    <source>
        <dbReference type="ARBA" id="ARBA00023014"/>
    </source>
</evidence>
<dbReference type="InterPro" id="IPR036922">
    <property type="entry name" value="Rieske_2Fe-2S_sf"/>
</dbReference>
<evidence type="ECO:0000256" key="4">
    <source>
        <dbReference type="ARBA" id="ARBA00010848"/>
    </source>
</evidence>
<protein>
    <recommendedName>
        <fullName evidence="6">Choline monooxygenase, chloroplastic</fullName>
        <ecNumber evidence="5">1.14.15.7</ecNumber>
    </recommendedName>
</protein>
<evidence type="ECO:0000259" key="13">
    <source>
        <dbReference type="PROSITE" id="PS51296"/>
    </source>
</evidence>
<dbReference type="HOGENOM" id="CLU_026244_1_2_1"/>
<dbReference type="InterPro" id="IPR015879">
    <property type="entry name" value="Ring_hydroxy_dOase_asu_C_dom"/>
</dbReference>
<evidence type="ECO:0000256" key="12">
    <source>
        <dbReference type="ARBA" id="ARBA00049097"/>
    </source>
</evidence>
<evidence type="ECO:0000313" key="14">
    <source>
        <dbReference type="EMBL" id="KIW08731.1"/>
    </source>
</evidence>
<dbReference type="RefSeq" id="XP_016218600.1">
    <property type="nucleotide sequence ID" value="XM_016353447.1"/>
</dbReference>
<dbReference type="SUPFAM" id="SSF55961">
    <property type="entry name" value="Bet v1-like"/>
    <property type="match status" value="1"/>
</dbReference>
<dbReference type="GO" id="GO:0051537">
    <property type="term" value="F:2 iron, 2 sulfur cluster binding"/>
    <property type="evidence" value="ECO:0007669"/>
    <property type="project" value="UniProtKB-KW"/>
</dbReference>
<dbReference type="Gene3D" id="2.102.10.10">
    <property type="entry name" value="Rieske [2Fe-2S] iron-sulphur domain"/>
    <property type="match status" value="1"/>
</dbReference>
<comment type="function">
    <text evidence="2">Catalyzes the first step of the osmoprotectant glycine betaine synthesis.</text>
</comment>
<evidence type="ECO:0000256" key="5">
    <source>
        <dbReference type="ARBA" id="ARBA00012763"/>
    </source>
</evidence>
<organism evidence="14 15">
    <name type="scientific">Verruconis gallopava</name>
    <dbReference type="NCBI Taxonomy" id="253628"/>
    <lineage>
        <taxon>Eukaryota</taxon>
        <taxon>Fungi</taxon>
        <taxon>Dikarya</taxon>
        <taxon>Ascomycota</taxon>
        <taxon>Pezizomycotina</taxon>
        <taxon>Dothideomycetes</taxon>
        <taxon>Pleosporomycetidae</taxon>
        <taxon>Venturiales</taxon>
        <taxon>Sympoventuriaceae</taxon>
        <taxon>Verruconis</taxon>
    </lineage>
</organism>
<dbReference type="CDD" id="cd00680">
    <property type="entry name" value="RHO_alpha_C"/>
    <property type="match status" value="1"/>
</dbReference>
<keyword evidence="7" id="KW-0001">2Fe-2S</keyword>
<keyword evidence="11" id="KW-0411">Iron-sulfur</keyword>
<dbReference type="PROSITE" id="PS51296">
    <property type="entry name" value="RIESKE"/>
    <property type="match status" value="1"/>
</dbReference>
<dbReference type="PRINTS" id="PR00090">
    <property type="entry name" value="RNGDIOXGNASE"/>
</dbReference>
<comment type="similarity">
    <text evidence="4">Belongs to the choline monooxygenase family.</text>
</comment>
<sequence>MTAVDSKSFLSNGGYLQKGTDVNIREVDIEKKVSDLLPSRWYRDEKIFQLERRSIFATLWHVASFVGRFKKAGDYVAAEMFGWNFFIIKSSDGSINAFHNICRHRGHPVVTKKCGTSSFLTCKFHGWSYKTDGSLYKAREYDGLPDFDRAGHALFKIHTHVTPQGFIFVNFDAREQPAVSFEDQFGDDFDPLPKNATGKVIGDEFSLFKKDEYEYDHTWNSSIAGTKYNWKTFVDGFQECYHCLTGHPTTLPKDFCLKDYYLRQGYGASRHFLPPSRDDLSEAYITWLYPLGVITFSENLLFIGRFDAKSALHTSYDSETYRRATTIPKSGEAYEQWMGHEIAYWRLVEKEDVELAVDAQKGLMNGVLAKGRLHPTQEHAVKWYQDKVKSFVTEHAILEAKEGHNIDYSIPQAQRDYDQGDVLCKLIGPEYEW</sequence>
<accession>A0A0D1Y0X1</accession>
<evidence type="ECO:0000256" key="6">
    <source>
        <dbReference type="ARBA" id="ARBA00014931"/>
    </source>
</evidence>
<keyword evidence="10" id="KW-0408">Iron</keyword>
<dbReference type="Pfam" id="PF00848">
    <property type="entry name" value="Ring_hydroxyl_A"/>
    <property type="match status" value="1"/>
</dbReference>
<evidence type="ECO:0000256" key="7">
    <source>
        <dbReference type="ARBA" id="ARBA00022714"/>
    </source>
</evidence>
<dbReference type="Gene3D" id="3.90.380.10">
    <property type="entry name" value="Naphthalene 1,2-dioxygenase Alpha Subunit, Chain A, domain 1"/>
    <property type="match status" value="2"/>
</dbReference>
<dbReference type="STRING" id="253628.A0A0D1Y0X1"/>
<dbReference type="GO" id="GO:0019285">
    <property type="term" value="P:glycine betaine biosynthetic process from choline"/>
    <property type="evidence" value="ECO:0007669"/>
    <property type="project" value="UniProtKB-UniPathway"/>
</dbReference>
<dbReference type="PANTHER" id="PTHR43756:SF5">
    <property type="entry name" value="CHOLINE MONOOXYGENASE, CHLOROPLASTIC"/>
    <property type="match status" value="1"/>
</dbReference>
<dbReference type="InParanoid" id="A0A0D1Y0X1"/>
<name>A0A0D1Y0X1_9PEZI</name>